<evidence type="ECO:0000313" key="2">
    <source>
        <dbReference type="Proteomes" id="UP001501094"/>
    </source>
</evidence>
<keyword evidence="2" id="KW-1185">Reference proteome</keyword>
<protein>
    <submittedName>
        <fullName evidence="1">Uncharacterized protein</fullName>
    </submittedName>
</protein>
<dbReference type="Proteomes" id="UP001501094">
    <property type="component" value="Unassembled WGS sequence"/>
</dbReference>
<sequence length="69" mass="6822">MVVPTVMSGVAAASGGAVRTPATVASTVAVAVAATRICGLFTFAPIGGAATGWRSAERMDDDVGEALKR</sequence>
<reference evidence="2" key="1">
    <citation type="journal article" date="2019" name="Int. J. Syst. Evol. Microbiol.">
        <title>The Global Catalogue of Microorganisms (GCM) 10K type strain sequencing project: providing services to taxonomists for standard genome sequencing and annotation.</title>
        <authorList>
            <consortium name="The Broad Institute Genomics Platform"/>
            <consortium name="The Broad Institute Genome Sequencing Center for Infectious Disease"/>
            <person name="Wu L."/>
            <person name="Ma J."/>
        </authorList>
    </citation>
    <scope>NUCLEOTIDE SEQUENCE [LARGE SCALE GENOMIC DNA]</scope>
    <source>
        <strain evidence="2">JCM 14326</strain>
    </source>
</reference>
<comment type="caution">
    <text evidence="1">The sequence shown here is derived from an EMBL/GenBank/DDBJ whole genome shotgun (WGS) entry which is preliminary data.</text>
</comment>
<proteinExistence type="predicted"/>
<name>A0ABP4ZU04_9MICO</name>
<accession>A0ABP4ZU04</accession>
<dbReference type="EMBL" id="BAAANL010000007">
    <property type="protein sequence ID" value="GAA1871944.1"/>
    <property type="molecule type" value="Genomic_DNA"/>
</dbReference>
<evidence type="ECO:0000313" key="1">
    <source>
        <dbReference type="EMBL" id="GAA1871944.1"/>
    </source>
</evidence>
<organism evidence="1 2">
    <name type="scientific">Myceligenerans crystallogenes</name>
    <dbReference type="NCBI Taxonomy" id="316335"/>
    <lineage>
        <taxon>Bacteria</taxon>
        <taxon>Bacillati</taxon>
        <taxon>Actinomycetota</taxon>
        <taxon>Actinomycetes</taxon>
        <taxon>Micrococcales</taxon>
        <taxon>Promicromonosporaceae</taxon>
        <taxon>Myceligenerans</taxon>
    </lineage>
</organism>
<gene>
    <name evidence="1" type="ORF">GCM10009751_34150</name>
</gene>